<evidence type="ECO:0000313" key="2">
    <source>
        <dbReference type="Proteomes" id="UP001184828"/>
    </source>
</evidence>
<organism evidence="1 2">
    <name type="scientific">Variovorax paradoxus</name>
    <dbReference type="NCBI Taxonomy" id="34073"/>
    <lineage>
        <taxon>Bacteria</taxon>
        <taxon>Pseudomonadati</taxon>
        <taxon>Pseudomonadota</taxon>
        <taxon>Betaproteobacteria</taxon>
        <taxon>Burkholderiales</taxon>
        <taxon>Comamonadaceae</taxon>
        <taxon>Variovorax</taxon>
    </lineage>
</organism>
<name>A0AAE3XZ51_VARPD</name>
<reference evidence="1" key="1">
    <citation type="submission" date="2023-07" db="EMBL/GenBank/DDBJ databases">
        <title>Sorghum-associated microbial communities from plants grown in Nebraska, USA.</title>
        <authorList>
            <person name="Schachtman D."/>
        </authorList>
    </citation>
    <scope>NUCLEOTIDE SEQUENCE</scope>
    <source>
        <strain evidence="1">DS2114</strain>
    </source>
</reference>
<gene>
    <name evidence="1" type="ORF">J2738_003112</name>
</gene>
<dbReference type="EMBL" id="JAVDQZ010000004">
    <property type="protein sequence ID" value="MDR6426974.1"/>
    <property type="molecule type" value="Genomic_DNA"/>
</dbReference>
<protein>
    <submittedName>
        <fullName evidence="1">Uncharacterized protein</fullName>
    </submittedName>
</protein>
<evidence type="ECO:0000313" key="1">
    <source>
        <dbReference type="EMBL" id="MDR6426974.1"/>
    </source>
</evidence>
<sequence length="38" mass="4332">MTIDLQTLKCGECGSSTLKRPSWEAWPPDWWPQDPAAE</sequence>
<dbReference type="Proteomes" id="UP001184828">
    <property type="component" value="Unassembled WGS sequence"/>
</dbReference>
<proteinExistence type="predicted"/>
<dbReference type="AlphaFoldDB" id="A0AAE3XZ51"/>
<accession>A0AAE3XZ51</accession>
<comment type="caution">
    <text evidence="1">The sequence shown here is derived from an EMBL/GenBank/DDBJ whole genome shotgun (WGS) entry which is preliminary data.</text>
</comment>